<protein>
    <submittedName>
        <fullName evidence="4">Glutathione S-transferase T3-like</fullName>
    </submittedName>
</protein>
<evidence type="ECO:0000313" key="3">
    <source>
        <dbReference type="Proteomes" id="UP000694864"/>
    </source>
</evidence>
<dbReference type="RefSeq" id="XP_019087306.1">
    <property type="nucleotide sequence ID" value="XM_019231761.1"/>
</dbReference>
<evidence type="ECO:0000256" key="1">
    <source>
        <dbReference type="SAM" id="MobiDB-lite"/>
    </source>
</evidence>
<evidence type="ECO:0000313" key="4">
    <source>
        <dbReference type="RefSeq" id="XP_019087306.1"/>
    </source>
</evidence>
<reference evidence="3" key="1">
    <citation type="journal article" date="2014" name="Nat. Commun.">
        <title>The emerging biofuel crop Camelina sativa retains a highly undifferentiated hexaploid genome structure.</title>
        <authorList>
            <person name="Kagale S."/>
            <person name="Koh C."/>
            <person name="Nixon J."/>
            <person name="Bollina V."/>
            <person name="Clarke W.E."/>
            <person name="Tuteja R."/>
            <person name="Spillane C."/>
            <person name="Robinson S.J."/>
            <person name="Links M.G."/>
            <person name="Clarke C."/>
            <person name="Higgins E.E."/>
            <person name="Huebert T."/>
            <person name="Sharpe A.G."/>
            <person name="Parkin I.A."/>
        </authorList>
    </citation>
    <scope>NUCLEOTIDE SEQUENCE [LARGE SCALE GENOMIC DNA]</scope>
    <source>
        <strain evidence="3">cv. DH55</strain>
    </source>
</reference>
<keyword evidence="3" id="KW-1185">Reference proteome</keyword>
<evidence type="ECO:0000259" key="2">
    <source>
        <dbReference type="Pfam" id="PF14303"/>
    </source>
</evidence>
<dbReference type="Pfam" id="PF14303">
    <property type="entry name" value="NAM-associated"/>
    <property type="match status" value="1"/>
</dbReference>
<feature type="domain" description="No apical meristem-associated C-terminal" evidence="2">
    <location>
        <begin position="176"/>
        <end position="298"/>
    </location>
</feature>
<dbReference type="Proteomes" id="UP000694864">
    <property type="component" value="Chromosome 11"/>
</dbReference>
<proteinExistence type="predicted"/>
<feature type="compositionally biased region" description="Basic and acidic residues" evidence="1">
    <location>
        <begin position="62"/>
        <end position="72"/>
    </location>
</feature>
<sequence>MDSTNPLYQSSSYLNLLNSQEEGGINVENFRWESYPPSGQSSSQMPPHSSQPSEAPTLSRETPLERKERKKWAPADDEVLISAWLNTSKDAIVANQQKVGSFWTRISRYYGDTPHARNSGEQMLVTHCKQRWHKINDLTNKFCAAFAAAERLNSSGHSENDILKNAHDIYFADHKKRFNLEHCWCLLRFEQKWLSLNTINTPPSQPATKRKPAAEGSQSSSCNVEDYERRPEGIKAAKAKRNNASASNVKTLAEYKSMWDVKKEELAEKEKLQKLAILDTLLAKKEPLNACEEVIMNKIVSQYF</sequence>
<feature type="region of interest" description="Disordered" evidence="1">
    <location>
        <begin position="28"/>
        <end position="72"/>
    </location>
</feature>
<feature type="compositionally biased region" description="Low complexity" evidence="1">
    <location>
        <begin position="34"/>
        <end position="53"/>
    </location>
</feature>
<dbReference type="InterPro" id="IPR029466">
    <property type="entry name" value="NAM-associated_C"/>
</dbReference>
<feature type="region of interest" description="Disordered" evidence="1">
    <location>
        <begin position="200"/>
        <end position="228"/>
    </location>
</feature>
<gene>
    <name evidence="4" type="primary">LOC109127227</name>
</gene>
<dbReference type="GeneID" id="109127227"/>
<organism evidence="3 4">
    <name type="scientific">Camelina sativa</name>
    <name type="common">False flax</name>
    <name type="synonym">Myagrum sativum</name>
    <dbReference type="NCBI Taxonomy" id="90675"/>
    <lineage>
        <taxon>Eukaryota</taxon>
        <taxon>Viridiplantae</taxon>
        <taxon>Streptophyta</taxon>
        <taxon>Embryophyta</taxon>
        <taxon>Tracheophyta</taxon>
        <taxon>Spermatophyta</taxon>
        <taxon>Magnoliopsida</taxon>
        <taxon>eudicotyledons</taxon>
        <taxon>Gunneridae</taxon>
        <taxon>Pentapetalae</taxon>
        <taxon>rosids</taxon>
        <taxon>malvids</taxon>
        <taxon>Brassicales</taxon>
        <taxon>Brassicaceae</taxon>
        <taxon>Camelineae</taxon>
        <taxon>Camelina</taxon>
    </lineage>
</organism>
<accession>A0ABM1QKL8</accession>
<dbReference type="PANTHER" id="PTHR45023">
    <property type="match status" value="1"/>
</dbReference>
<reference evidence="4" key="2">
    <citation type="submission" date="2025-08" db="UniProtKB">
        <authorList>
            <consortium name="RefSeq"/>
        </authorList>
    </citation>
    <scope>IDENTIFICATION</scope>
    <source>
        <tissue evidence="4">Leaf</tissue>
    </source>
</reference>
<dbReference type="PANTHER" id="PTHR45023:SF4">
    <property type="entry name" value="GLYCINE-RICH PROTEIN-RELATED"/>
    <property type="match status" value="1"/>
</dbReference>
<name>A0ABM1QKL8_CAMSA</name>